<dbReference type="Pfam" id="PF00271">
    <property type="entry name" value="Helicase_C"/>
    <property type="match status" value="1"/>
</dbReference>
<dbReference type="AlphaFoldDB" id="A0A364NSR7"/>
<dbReference type="GO" id="GO:0005829">
    <property type="term" value="C:cytosol"/>
    <property type="evidence" value="ECO:0007669"/>
    <property type="project" value="TreeGrafter"/>
</dbReference>
<dbReference type="GO" id="GO:0016787">
    <property type="term" value="F:hydrolase activity"/>
    <property type="evidence" value="ECO:0007669"/>
    <property type="project" value="InterPro"/>
</dbReference>
<evidence type="ECO:0000313" key="3">
    <source>
        <dbReference type="EMBL" id="RAU19937.1"/>
    </source>
</evidence>
<sequence length="581" mass="65602">MVQKVTLRDYQQRAVESTLKHFRQSSKSAVIVLPTGAGKSLVIAELARLAKHRILVITHVKELVEQNHAKLLALGIQAGIFSAGLGSKDHQQQIVFASVQSLARNLEHFKDHFSLVIIDECHRVSLDPDSQYQTIINHLRGFNPQLKLLGLTATPYRLGQGWIYKEDYRGFFRDTDSAIFDKCIFEQPLALMIKRGYLTPPIKIDAAIAGYDFSSLEPSSSGEYNERAANHLLKRYRRVTKSICEEIQTLSQNRLGVMIFAATVKHAQEITGYLPSSTTGLITGETASDERDKIIELFKAQQLTFLVNVSVLTTGFDAPHIDLIALLRPTQSVSLYQQMVGRGLRLFPGKENCLVVDYAGNGFDLYQPEVGTPKPDSDSELVQVFCPSCGFANTFWGHKDTTGQVLDHFGRRCQGLMETNDGGSHQCDFRFKFKECPHCNAENDIAARTCHTCQGTLIDPDDLLKRALSLKDAKVLRCSGITFTEHKGGLKITYHDEHGDTLSETLYLSNPQALEDFNQHFVRRSLNQKQSAYIDLSNIVKYQHQYPAPDFVIARKINHIWKISQRIFDYQGRYRKANQLY</sequence>
<dbReference type="InterPro" id="IPR001650">
    <property type="entry name" value="Helicase_C-like"/>
</dbReference>
<comment type="caution">
    <text evidence="3">The sequence shown here is derived from an EMBL/GenBank/DDBJ whole genome shotgun (WGS) entry which is preliminary data.</text>
</comment>
<keyword evidence="3" id="KW-0067">ATP-binding</keyword>
<dbReference type="GO" id="GO:0004386">
    <property type="term" value="F:helicase activity"/>
    <property type="evidence" value="ECO:0007669"/>
    <property type="project" value="UniProtKB-KW"/>
</dbReference>
<dbReference type="PANTHER" id="PTHR47396:SF1">
    <property type="entry name" value="ATP-DEPENDENT HELICASE IRC3-RELATED"/>
    <property type="match status" value="1"/>
</dbReference>
<dbReference type="Pfam" id="PF04851">
    <property type="entry name" value="ResIII"/>
    <property type="match status" value="1"/>
</dbReference>
<dbReference type="InterPro" id="IPR014001">
    <property type="entry name" value="Helicase_ATP-bd"/>
</dbReference>
<accession>A0A364NSR7</accession>
<gene>
    <name evidence="3" type="ORF">DN062_01240</name>
</gene>
<dbReference type="GO" id="GO:0006412">
    <property type="term" value="P:translation"/>
    <property type="evidence" value="ECO:0007669"/>
    <property type="project" value="InterPro"/>
</dbReference>
<dbReference type="GO" id="GO:0003677">
    <property type="term" value="F:DNA binding"/>
    <property type="evidence" value="ECO:0007669"/>
    <property type="project" value="InterPro"/>
</dbReference>
<dbReference type="InterPro" id="IPR027417">
    <property type="entry name" value="P-loop_NTPase"/>
</dbReference>
<evidence type="ECO:0000313" key="4">
    <source>
        <dbReference type="Proteomes" id="UP000250744"/>
    </source>
</evidence>
<feature type="domain" description="Helicase ATP-binding" evidence="1">
    <location>
        <begin position="20"/>
        <end position="173"/>
    </location>
</feature>
<dbReference type="FunFam" id="3.40.50.300:FF:000794">
    <property type="entry name" value="ATP-dependent RNA helicase"/>
    <property type="match status" value="1"/>
</dbReference>
<dbReference type="SUPFAM" id="SSF52540">
    <property type="entry name" value="P-loop containing nucleoside triphosphate hydrolases"/>
    <property type="match status" value="1"/>
</dbReference>
<evidence type="ECO:0000259" key="2">
    <source>
        <dbReference type="PROSITE" id="PS51194"/>
    </source>
</evidence>
<organism evidence="3 4">
    <name type="scientific">Nitrincola tibetensis</name>
    <dbReference type="NCBI Taxonomy" id="2219697"/>
    <lineage>
        <taxon>Bacteria</taxon>
        <taxon>Pseudomonadati</taxon>
        <taxon>Pseudomonadota</taxon>
        <taxon>Gammaproteobacteria</taxon>
        <taxon>Oceanospirillales</taxon>
        <taxon>Oceanospirillaceae</taxon>
        <taxon>Nitrincola</taxon>
    </lineage>
</organism>
<proteinExistence type="predicted"/>
<dbReference type="InterPro" id="IPR006935">
    <property type="entry name" value="Helicase/UvrB_N"/>
</dbReference>
<dbReference type="SMART" id="SM00490">
    <property type="entry name" value="HELICc"/>
    <property type="match status" value="1"/>
</dbReference>
<feature type="domain" description="Helicase C-terminal" evidence="2">
    <location>
        <begin position="249"/>
        <end position="382"/>
    </location>
</feature>
<keyword evidence="3" id="KW-0347">Helicase</keyword>
<dbReference type="EMBL" id="QKRX01000001">
    <property type="protein sequence ID" value="RAU19937.1"/>
    <property type="molecule type" value="Genomic_DNA"/>
</dbReference>
<reference evidence="3 4" key="1">
    <citation type="submission" date="2018-06" db="EMBL/GenBank/DDBJ databases">
        <title>Nitrincola tibetense sp. nov., isolated from Lake XuguoCo on Tibetan Plateau.</title>
        <authorList>
            <person name="Xing P."/>
        </authorList>
    </citation>
    <scope>NUCLEOTIDE SEQUENCE [LARGE SCALE GENOMIC DNA]</scope>
    <source>
        <strain evidence="4">xg18</strain>
    </source>
</reference>
<protein>
    <submittedName>
        <fullName evidence="3">ATP-dependent helicase</fullName>
    </submittedName>
</protein>
<dbReference type="Gene3D" id="3.40.50.300">
    <property type="entry name" value="P-loop containing nucleotide triphosphate hydrolases"/>
    <property type="match status" value="2"/>
</dbReference>
<dbReference type="CDD" id="cd18799">
    <property type="entry name" value="SF2_C_EcoAI-like"/>
    <property type="match status" value="1"/>
</dbReference>
<dbReference type="OrthoDB" id="9802848at2"/>
<dbReference type="GO" id="GO:0005524">
    <property type="term" value="F:ATP binding"/>
    <property type="evidence" value="ECO:0007669"/>
    <property type="project" value="InterPro"/>
</dbReference>
<dbReference type="PROSITE" id="PS51192">
    <property type="entry name" value="HELICASE_ATP_BIND_1"/>
    <property type="match status" value="1"/>
</dbReference>
<dbReference type="PROSITE" id="PS51194">
    <property type="entry name" value="HELICASE_CTER"/>
    <property type="match status" value="1"/>
</dbReference>
<dbReference type="SUPFAM" id="SSF57829">
    <property type="entry name" value="Zn-binding ribosomal proteins"/>
    <property type="match status" value="1"/>
</dbReference>
<evidence type="ECO:0000259" key="1">
    <source>
        <dbReference type="PROSITE" id="PS51192"/>
    </source>
</evidence>
<dbReference type="SMART" id="SM00487">
    <property type="entry name" value="DEXDc"/>
    <property type="match status" value="1"/>
</dbReference>
<dbReference type="InterPro" id="IPR011332">
    <property type="entry name" value="Ribosomal_zn-bd"/>
</dbReference>
<dbReference type="PANTHER" id="PTHR47396">
    <property type="entry name" value="TYPE I RESTRICTION ENZYME ECOKI R PROTEIN"/>
    <property type="match status" value="1"/>
</dbReference>
<dbReference type="Proteomes" id="UP000250744">
    <property type="component" value="Unassembled WGS sequence"/>
</dbReference>
<name>A0A364NSR7_9GAMM</name>
<keyword evidence="3" id="KW-0378">Hydrolase</keyword>
<keyword evidence="4" id="KW-1185">Reference proteome</keyword>
<keyword evidence="3" id="KW-0547">Nucleotide-binding</keyword>
<dbReference type="InterPro" id="IPR050742">
    <property type="entry name" value="Helicase_Restrict-Modif_Enz"/>
</dbReference>